<dbReference type="AlphaFoldDB" id="A0A3B6SK88"/>
<dbReference type="Gramene" id="TraesCS7B03G1147300.1">
    <property type="protein sequence ID" value="TraesCS7B03G1147300.1.CDS"/>
    <property type="gene ID" value="TraesCS7B03G1147300"/>
</dbReference>
<feature type="domain" description="Myb-like" evidence="3">
    <location>
        <begin position="190"/>
        <end position="244"/>
    </location>
</feature>
<dbReference type="InterPro" id="IPR001005">
    <property type="entry name" value="SANT/Myb"/>
</dbReference>
<dbReference type="PROSITE" id="PS50090">
    <property type="entry name" value="MYB_LIKE"/>
    <property type="match status" value="1"/>
</dbReference>
<dbReference type="OrthoDB" id="608866at2759"/>
<dbReference type="CDD" id="cd11660">
    <property type="entry name" value="SANT_TRF"/>
    <property type="match status" value="1"/>
</dbReference>
<dbReference type="Gramene" id="TraesCS7B02G425500.1">
    <property type="protein sequence ID" value="TraesCS7B02G425500.1"/>
    <property type="gene ID" value="TraesCS7B02G425500"/>
</dbReference>
<dbReference type="SMR" id="A0A3B6SK88"/>
<organism evidence="5">
    <name type="scientific">Triticum aestivum</name>
    <name type="common">Wheat</name>
    <dbReference type="NCBI Taxonomy" id="4565"/>
    <lineage>
        <taxon>Eukaryota</taxon>
        <taxon>Viridiplantae</taxon>
        <taxon>Streptophyta</taxon>
        <taxon>Embryophyta</taxon>
        <taxon>Tracheophyta</taxon>
        <taxon>Spermatophyta</taxon>
        <taxon>Magnoliopsida</taxon>
        <taxon>Liliopsida</taxon>
        <taxon>Poales</taxon>
        <taxon>Poaceae</taxon>
        <taxon>BOP clade</taxon>
        <taxon>Pooideae</taxon>
        <taxon>Triticodae</taxon>
        <taxon>Triticeae</taxon>
        <taxon>Triticinae</taxon>
        <taxon>Triticum</taxon>
    </lineage>
</organism>
<dbReference type="Gramene" id="TraesPARA_EIv1.0_2481560.1">
    <property type="protein sequence ID" value="TraesPARA_EIv1.0_2481560.1.CDS"/>
    <property type="gene ID" value="TraesPARA_EIv1.0_2481560"/>
</dbReference>
<dbReference type="SUPFAM" id="SSF46689">
    <property type="entry name" value="Homeodomain-like"/>
    <property type="match status" value="1"/>
</dbReference>
<dbReference type="SMART" id="SM00717">
    <property type="entry name" value="SANT"/>
    <property type="match status" value="1"/>
</dbReference>
<keyword evidence="1" id="KW-0238">DNA-binding</keyword>
<evidence type="ECO:0000313" key="6">
    <source>
        <dbReference type="Proteomes" id="UP000019116"/>
    </source>
</evidence>
<protein>
    <submittedName>
        <fullName evidence="5">Uncharacterized protein</fullName>
    </submittedName>
</protein>
<evidence type="ECO:0000256" key="2">
    <source>
        <dbReference type="SAM" id="MobiDB-lite"/>
    </source>
</evidence>
<keyword evidence="6" id="KW-1185">Reference proteome</keyword>
<dbReference type="PANTHER" id="PTHR47122:SF11">
    <property type="entry name" value="MYB-LIKE DOMAIN-CONTAINING PROTEIN"/>
    <property type="match status" value="1"/>
</dbReference>
<dbReference type="Pfam" id="PF00249">
    <property type="entry name" value="Myb_DNA-binding"/>
    <property type="match status" value="1"/>
</dbReference>
<evidence type="ECO:0000313" key="5">
    <source>
        <dbReference type="EnsemblPlants" id="TraesCS7B02G425500.1"/>
    </source>
</evidence>
<sequence>MEQVDIWAPILADPLPRQQAEIEVHSTYVDYGTMDGTMDFQALLEGPHDLDRWLKGAFIPTYIKEANLTHENECKFYSPTSDHGMTIQTHMPEKEEAPTTTTLNGGGEEEEMGEGGGAMYPPPCHQRSKRLAATATPPEEGGCNLLDYIPKSGWWHGGRLRSARERGTWSINIEPCSRDLRSASEGQKHGSRRNNDHWTSEEVKELVDGVSVYGVGPWTKLKNERFPISVRTAVHLKDKWRNLVKAFTGNVKRRITPRLDKDCVEKIKRLAADYPRK</sequence>
<dbReference type="GO" id="GO:0003677">
    <property type="term" value="F:DNA binding"/>
    <property type="evidence" value="ECO:0007669"/>
    <property type="project" value="UniProtKB-KW"/>
</dbReference>
<dbReference type="Gene3D" id="1.10.246.220">
    <property type="match status" value="1"/>
</dbReference>
<name>A0A3B6SK88_WHEAT</name>
<dbReference type="PaxDb" id="4565-Traes_7BL_DA7413B04.1"/>
<dbReference type="PROSITE" id="PS51294">
    <property type="entry name" value="HTH_MYB"/>
    <property type="match status" value="1"/>
</dbReference>
<feature type="region of interest" description="Disordered" evidence="2">
    <location>
        <begin position="94"/>
        <end position="137"/>
    </location>
</feature>
<evidence type="ECO:0000259" key="4">
    <source>
        <dbReference type="PROSITE" id="PS51294"/>
    </source>
</evidence>
<dbReference type="OMA" id="THMPEKE"/>
<reference evidence="5" key="1">
    <citation type="submission" date="2018-08" db="EMBL/GenBank/DDBJ databases">
        <authorList>
            <person name="Rossello M."/>
        </authorList>
    </citation>
    <scope>NUCLEOTIDE SEQUENCE [LARGE SCALE GENOMIC DNA]</scope>
    <source>
        <strain evidence="5">cv. Chinese Spring</strain>
    </source>
</reference>
<dbReference type="Gramene" id="TraesNOR7B03G04292130.1">
    <property type="protein sequence ID" value="TraesNOR7B03G04292130.1"/>
    <property type="gene ID" value="TraesNOR7B03G04292130"/>
</dbReference>
<dbReference type="PANTHER" id="PTHR47122">
    <property type="entry name" value="MYB-LIKE DNA-BINDING DOMAIN CONTAINING PROTEIN, EXPRESSED"/>
    <property type="match status" value="1"/>
</dbReference>
<dbReference type="EnsemblPlants" id="TraesCS7B02G425500.1">
    <property type="protein sequence ID" value="TraesCS7B02G425500.1"/>
    <property type="gene ID" value="TraesCS7B02G425500"/>
</dbReference>
<evidence type="ECO:0000256" key="1">
    <source>
        <dbReference type="ARBA" id="ARBA00023125"/>
    </source>
</evidence>
<dbReference type="STRING" id="4565.A0A3B6SK88"/>
<dbReference type="Proteomes" id="UP000019116">
    <property type="component" value="Chromosome 7B"/>
</dbReference>
<proteinExistence type="predicted"/>
<reference evidence="5" key="2">
    <citation type="submission" date="2018-10" db="UniProtKB">
        <authorList>
            <consortium name="EnsemblPlants"/>
        </authorList>
    </citation>
    <scope>IDENTIFICATION</scope>
</reference>
<accession>A0A3B6SK88</accession>
<evidence type="ECO:0000259" key="3">
    <source>
        <dbReference type="PROSITE" id="PS50090"/>
    </source>
</evidence>
<dbReference type="Gramene" id="TraesWEE_scaffold_066709_01G000200.1">
    <property type="protein sequence ID" value="TraesWEE_scaffold_066709_01G000200.1"/>
    <property type="gene ID" value="TraesWEE_scaffold_066709_01G000200"/>
</dbReference>
<dbReference type="InterPro" id="IPR009057">
    <property type="entry name" value="Homeodomain-like_sf"/>
</dbReference>
<dbReference type="InterPro" id="IPR017930">
    <property type="entry name" value="Myb_dom"/>
</dbReference>
<feature type="domain" description="HTH myb-type" evidence="4">
    <location>
        <begin position="190"/>
        <end position="248"/>
    </location>
</feature>